<gene>
    <name evidence="1" type="ORF">Tci_048394</name>
</gene>
<comment type="caution">
    <text evidence="1">The sequence shown here is derived from an EMBL/GenBank/DDBJ whole genome shotgun (WGS) entry which is preliminary data.</text>
</comment>
<proteinExistence type="predicted"/>
<accession>A0A6L2MR09</accession>
<protein>
    <submittedName>
        <fullName evidence="1">Uncharacterized protein</fullName>
    </submittedName>
</protein>
<dbReference type="PANTHER" id="PTHR33067">
    <property type="entry name" value="RNA-DIRECTED DNA POLYMERASE-RELATED"/>
    <property type="match status" value="1"/>
</dbReference>
<reference evidence="1" key="1">
    <citation type="journal article" date="2019" name="Sci. Rep.">
        <title>Draft genome of Tanacetum cinerariifolium, the natural source of mosquito coil.</title>
        <authorList>
            <person name="Yamashiro T."/>
            <person name="Shiraishi A."/>
            <person name="Satake H."/>
            <person name="Nakayama K."/>
        </authorList>
    </citation>
    <scope>NUCLEOTIDE SEQUENCE</scope>
</reference>
<sequence length="388" mass="45218">MTNEVDIENLTIKQYLMLTQEKQTHGMIRTESGARINMMPKSLFEHLKLTNLMKTCMDVKMGDMTKKARLGIVENIPVQIDKFLFHSDFVVIDTLEVPNETILLDRPFLATIHAQIVVFRVEISLEIGNEKVKFDMNGEICHSMVPLEKIYMASSIQKSKYFNPHEIENDDSPTLEQRTFYYCEKSIGIVDFSSGSKENEVGSHFSENVSRWHVCKPVYITFEDVGGNGMNFDDFIKLRTRKDPYSRNFYLYKDEFDKEIKQLINEYKLKVGMKRYALEEVWEKCENFMIQPNCGFLYEEIGIRGLLDLYSCGSKVSSWRNHLVISRESEVVLWTLCKKSTLAIIIWRRERHSWESFANSTLISLFHFLNCKIRTLYKISGGGSRSTT</sequence>
<dbReference type="InterPro" id="IPR021109">
    <property type="entry name" value="Peptidase_aspartic_dom_sf"/>
</dbReference>
<dbReference type="AlphaFoldDB" id="A0A6L2MR09"/>
<dbReference type="Gene3D" id="2.40.70.10">
    <property type="entry name" value="Acid Proteases"/>
    <property type="match status" value="1"/>
</dbReference>
<dbReference type="CDD" id="cd00303">
    <property type="entry name" value="retropepsin_like"/>
    <property type="match status" value="1"/>
</dbReference>
<dbReference type="PANTHER" id="PTHR33067:SF9">
    <property type="entry name" value="RNA-DIRECTED DNA POLYMERASE"/>
    <property type="match status" value="1"/>
</dbReference>
<dbReference type="EMBL" id="BKCJ010007276">
    <property type="protein sequence ID" value="GEU76416.1"/>
    <property type="molecule type" value="Genomic_DNA"/>
</dbReference>
<name>A0A6L2MR09_TANCI</name>
<evidence type="ECO:0000313" key="1">
    <source>
        <dbReference type="EMBL" id="GEU76416.1"/>
    </source>
</evidence>
<organism evidence="1">
    <name type="scientific">Tanacetum cinerariifolium</name>
    <name type="common">Dalmatian daisy</name>
    <name type="synonym">Chrysanthemum cinerariifolium</name>
    <dbReference type="NCBI Taxonomy" id="118510"/>
    <lineage>
        <taxon>Eukaryota</taxon>
        <taxon>Viridiplantae</taxon>
        <taxon>Streptophyta</taxon>
        <taxon>Embryophyta</taxon>
        <taxon>Tracheophyta</taxon>
        <taxon>Spermatophyta</taxon>
        <taxon>Magnoliopsida</taxon>
        <taxon>eudicotyledons</taxon>
        <taxon>Gunneridae</taxon>
        <taxon>Pentapetalae</taxon>
        <taxon>asterids</taxon>
        <taxon>campanulids</taxon>
        <taxon>Asterales</taxon>
        <taxon>Asteraceae</taxon>
        <taxon>Asteroideae</taxon>
        <taxon>Anthemideae</taxon>
        <taxon>Anthemidinae</taxon>
        <taxon>Tanacetum</taxon>
    </lineage>
</organism>